<dbReference type="InterPro" id="IPR003598">
    <property type="entry name" value="Ig_sub2"/>
</dbReference>
<keyword evidence="2" id="KW-1015">Disulfide bond</keyword>
<protein>
    <recommendedName>
        <fullName evidence="3">Ig-like domain-containing protein</fullName>
    </recommendedName>
</protein>
<proteinExistence type="predicted"/>
<dbReference type="Pfam" id="PF13927">
    <property type="entry name" value="Ig_3"/>
    <property type="match status" value="1"/>
</dbReference>
<dbReference type="InterPro" id="IPR007110">
    <property type="entry name" value="Ig-like_dom"/>
</dbReference>
<evidence type="ECO:0000259" key="3">
    <source>
        <dbReference type="PROSITE" id="PS50835"/>
    </source>
</evidence>
<dbReference type="GO" id="GO:0004888">
    <property type="term" value="F:transmembrane signaling receptor activity"/>
    <property type="evidence" value="ECO:0007669"/>
    <property type="project" value="TreeGrafter"/>
</dbReference>
<dbReference type="SMART" id="SM00409">
    <property type="entry name" value="IG"/>
    <property type="match status" value="1"/>
</dbReference>
<dbReference type="PANTHER" id="PTHR11481">
    <property type="entry name" value="IMMUNOGLOBULIN FC RECEPTOR"/>
    <property type="match status" value="1"/>
</dbReference>
<keyword evidence="1" id="KW-0732">Signal</keyword>
<dbReference type="GO" id="GO:0007166">
    <property type="term" value="P:cell surface receptor signaling pathway"/>
    <property type="evidence" value="ECO:0007669"/>
    <property type="project" value="TreeGrafter"/>
</dbReference>
<keyword evidence="5" id="KW-1185">Reference proteome</keyword>
<dbReference type="SUPFAM" id="SSF48726">
    <property type="entry name" value="Immunoglobulin"/>
    <property type="match status" value="1"/>
</dbReference>
<dbReference type="GO" id="GO:0006955">
    <property type="term" value="P:immune response"/>
    <property type="evidence" value="ECO:0007669"/>
    <property type="project" value="TreeGrafter"/>
</dbReference>
<dbReference type="AlphaFoldDB" id="A0A3B4WGD6"/>
<evidence type="ECO:0000256" key="1">
    <source>
        <dbReference type="ARBA" id="ARBA00022729"/>
    </source>
</evidence>
<evidence type="ECO:0000313" key="4">
    <source>
        <dbReference type="Ensembl" id="ENSSLDP00000003559.1"/>
    </source>
</evidence>
<name>A0A3B4WGD6_SERLL</name>
<reference evidence="4" key="2">
    <citation type="submission" date="2025-09" db="UniProtKB">
        <authorList>
            <consortium name="Ensembl"/>
        </authorList>
    </citation>
    <scope>IDENTIFICATION</scope>
</reference>
<dbReference type="InterPro" id="IPR050488">
    <property type="entry name" value="Ig_Fc_receptor"/>
</dbReference>
<evidence type="ECO:0000256" key="2">
    <source>
        <dbReference type="ARBA" id="ARBA00023157"/>
    </source>
</evidence>
<dbReference type="PROSITE" id="PS50835">
    <property type="entry name" value="IG_LIKE"/>
    <property type="match status" value="1"/>
</dbReference>
<dbReference type="Ensembl" id="ENSSLDT00000003682.1">
    <property type="protein sequence ID" value="ENSSLDP00000003559.1"/>
    <property type="gene ID" value="ENSSLDG00000002807.1"/>
</dbReference>
<reference evidence="4" key="1">
    <citation type="submission" date="2025-08" db="UniProtKB">
        <authorList>
            <consortium name="Ensembl"/>
        </authorList>
    </citation>
    <scope>IDENTIFICATION</scope>
</reference>
<sequence length="224" mass="24612">MDGRPENNKPPTLNGAGKPQHRKLHILVWSADVRIVPSRLQLFDHESVSFSCQGFNVSAGWRVRNIKNRTSCLMSTVTCTNNYALVSDSGEYWCEALLILPVNMLSCCSGGSVILESPVLPVREGESVSLRCRTRKDVSDLTADFYKDGLLIGSSSTGNITIENVSRSDDGLYKCNISGAGESPQSQLMVTGETLAQILLGYCSLSHSEIQNGCHFHQGQHYWQ</sequence>
<dbReference type="GeneTree" id="ENSGT00990000204125"/>
<dbReference type="GO" id="GO:0009897">
    <property type="term" value="C:external side of plasma membrane"/>
    <property type="evidence" value="ECO:0007669"/>
    <property type="project" value="TreeGrafter"/>
</dbReference>
<dbReference type="SMART" id="SM00408">
    <property type="entry name" value="IGc2"/>
    <property type="match status" value="1"/>
</dbReference>
<feature type="domain" description="Ig-like" evidence="3">
    <location>
        <begin position="101"/>
        <end position="191"/>
    </location>
</feature>
<evidence type="ECO:0000313" key="5">
    <source>
        <dbReference type="Proteomes" id="UP000261360"/>
    </source>
</evidence>
<dbReference type="InterPro" id="IPR036179">
    <property type="entry name" value="Ig-like_dom_sf"/>
</dbReference>
<dbReference type="InterPro" id="IPR003599">
    <property type="entry name" value="Ig_sub"/>
</dbReference>
<accession>A0A3B4WGD6</accession>
<dbReference type="PANTHER" id="PTHR11481:SF64">
    <property type="entry name" value="FC RECEPTOR-LIKE PROTEIN 4"/>
    <property type="match status" value="1"/>
</dbReference>
<dbReference type="Proteomes" id="UP000261360">
    <property type="component" value="Unplaced"/>
</dbReference>
<dbReference type="Gene3D" id="2.60.40.10">
    <property type="entry name" value="Immunoglobulins"/>
    <property type="match status" value="2"/>
</dbReference>
<dbReference type="InterPro" id="IPR013783">
    <property type="entry name" value="Ig-like_fold"/>
</dbReference>
<organism evidence="4 5">
    <name type="scientific">Seriola lalandi dorsalis</name>
    <dbReference type="NCBI Taxonomy" id="1841481"/>
    <lineage>
        <taxon>Eukaryota</taxon>
        <taxon>Metazoa</taxon>
        <taxon>Chordata</taxon>
        <taxon>Craniata</taxon>
        <taxon>Vertebrata</taxon>
        <taxon>Euteleostomi</taxon>
        <taxon>Actinopterygii</taxon>
        <taxon>Neopterygii</taxon>
        <taxon>Teleostei</taxon>
        <taxon>Neoteleostei</taxon>
        <taxon>Acanthomorphata</taxon>
        <taxon>Carangaria</taxon>
        <taxon>Carangiformes</taxon>
        <taxon>Carangidae</taxon>
        <taxon>Seriola</taxon>
    </lineage>
</organism>